<dbReference type="EMBL" id="BARV01011101">
    <property type="protein sequence ID" value="GAI03965.1"/>
    <property type="molecule type" value="Genomic_DNA"/>
</dbReference>
<proteinExistence type="predicted"/>
<sequence>MEMTGLQVFRPGYGFLPLAEGEKVTLANGDTLRVTVATKYSGPAQTLTLYGAVGTRVPGPYVVGFDEALVGESTDEGHLKCPATTTTPTTPNATGFVDIPIVVNYDAALAPFVGYQDMLPPGKDYDLYVKIKEHPSISDELDDIIDLSTEGAGGTPPAPSLFEMIGPLLMLGVMVLL</sequence>
<reference evidence="1" key="1">
    <citation type="journal article" date="2014" name="Front. Microbiol.">
        <title>High frequency of phylogenetically diverse reductive dehalogenase-homologous genes in deep subseafloor sedimentary metagenomes.</title>
        <authorList>
            <person name="Kawai M."/>
            <person name="Futagami T."/>
            <person name="Toyoda A."/>
            <person name="Takaki Y."/>
            <person name="Nishi S."/>
            <person name="Hori S."/>
            <person name="Arai W."/>
            <person name="Tsubouchi T."/>
            <person name="Morono Y."/>
            <person name="Uchiyama I."/>
            <person name="Ito T."/>
            <person name="Fujiyama A."/>
            <person name="Inagaki F."/>
            <person name="Takami H."/>
        </authorList>
    </citation>
    <scope>NUCLEOTIDE SEQUENCE</scope>
    <source>
        <strain evidence="1">Expedition CK06-06</strain>
    </source>
</reference>
<gene>
    <name evidence="1" type="ORF">S06H3_21203</name>
</gene>
<accession>X1LNM5</accession>
<dbReference type="AlphaFoldDB" id="X1LNM5"/>
<comment type="caution">
    <text evidence="1">The sequence shown here is derived from an EMBL/GenBank/DDBJ whole genome shotgun (WGS) entry which is preliminary data.</text>
</comment>
<feature type="non-terminal residue" evidence="1">
    <location>
        <position position="177"/>
    </location>
</feature>
<name>X1LNM5_9ZZZZ</name>
<protein>
    <submittedName>
        <fullName evidence="1">Uncharacterized protein</fullName>
    </submittedName>
</protein>
<evidence type="ECO:0000313" key="1">
    <source>
        <dbReference type="EMBL" id="GAI03965.1"/>
    </source>
</evidence>
<organism evidence="1">
    <name type="scientific">marine sediment metagenome</name>
    <dbReference type="NCBI Taxonomy" id="412755"/>
    <lineage>
        <taxon>unclassified sequences</taxon>
        <taxon>metagenomes</taxon>
        <taxon>ecological metagenomes</taxon>
    </lineage>
</organism>